<proteinExistence type="predicted"/>
<protein>
    <submittedName>
        <fullName evidence="1">Uncharacterized protein</fullName>
    </submittedName>
</protein>
<evidence type="ECO:0000313" key="1">
    <source>
        <dbReference type="Ensembl" id="ENSSPAP00000001925.1"/>
    </source>
</evidence>
<dbReference type="AlphaFoldDB" id="A0A3B4Z002"/>
<dbReference type="Ensembl" id="ENSSPAT00000001956.1">
    <property type="protein sequence ID" value="ENSSPAP00000001925.1"/>
    <property type="gene ID" value="ENSSPAG00000001479.1"/>
</dbReference>
<dbReference type="GeneTree" id="ENSGT01000000214971"/>
<organism evidence="1">
    <name type="scientific">Stegastes partitus</name>
    <name type="common">bicolor damselfish</name>
    <dbReference type="NCBI Taxonomy" id="144197"/>
    <lineage>
        <taxon>Eukaryota</taxon>
        <taxon>Metazoa</taxon>
        <taxon>Chordata</taxon>
        <taxon>Craniata</taxon>
        <taxon>Vertebrata</taxon>
        <taxon>Euteleostomi</taxon>
        <taxon>Actinopterygii</taxon>
        <taxon>Neopterygii</taxon>
        <taxon>Teleostei</taxon>
        <taxon>Neoteleostei</taxon>
        <taxon>Acanthomorphata</taxon>
        <taxon>Ovalentaria</taxon>
        <taxon>Pomacentridae</taxon>
        <taxon>Stegastes</taxon>
    </lineage>
</organism>
<reference evidence="1" key="1">
    <citation type="submission" date="2023-09" db="UniProtKB">
        <authorList>
            <consortium name="Ensembl"/>
        </authorList>
    </citation>
    <scope>IDENTIFICATION</scope>
</reference>
<sequence length="178" mass="18615">MLEKQPPWVFSADGESDVIDGELDGPRVGHGFASPVVVLHGHLERHQPGLLRAQSHQLIHTRALEVELAAVEGAVVRVARGGARGVTDGSAGAHSVHHGAFLFGRARGLSARHHAQGGIALTEATADLISPEVLARLVVAALIGTTRPKFVSTTAVFPLRTTATSPSCTGRFSSSPFT</sequence>
<accession>A0A3B4Z002</accession>
<name>A0A3B4Z002_9TELE</name>